<protein>
    <submittedName>
        <fullName evidence="4">Outer membrane protein beta-barrel domain-containing protein</fullName>
    </submittedName>
</protein>
<feature type="transmembrane region" description="Helical" evidence="2">
    <location>
        <begin position="49"/>
        <end position="67"/>
    </location>
</feature>
<reference evidence="4 5" key="1">
    <citation type="submission" date="2017-04" db="EMBL/GenBank/DDBJ databases">
        <authorList>
            <person name="Afonso C.L."/>
            <person name="Miller P.J."/>
            <person name="Scott M.A."/>
            <person name="Spackman E."/>
            <person name="Goraichik I."/>
            <person name="Dimitrov K.M."/>
            <person name="Suarez D.L."/>
            <person name="Swayne D.E."/>
        </authorList>
    </citation>
    <scope>NUCLEOTIDE SEQUENCE [LARGE SCALE GENOMIC DNA]</scope>
    <source>
        <strain evidence="4 5">DSM 22418</strain>
    </source>
</reference>
<keyword evidence="2" id="KW-0472">Membrane</keyword>
<dbReference type="STRING" id="561061.SAMN05660862_1128"/>
<sequence>MKDKNNKELIDVVREQLKAFEETPYKQGAWESYKATYESAGKTRRLTSWYWASAAAVVAMGIGLFISQRQTVDIPVQQVVHTDQRSTASPAERGLGNSSDAATELPLMNTNESEELARVESGDAHNAAVSLPNTFAQRAQIAVQQILSSITPETAATVQASQLAHTHIAVGRPVLRDVHDGDPQVADVDLGLGFALAQQDASSNFKKENQALALAPKKMRILSKMELGAFLSPSTTDSKIDLGGGLILGYQLNDKLTLRTGASFNQYEVGILPSGMYGKEQVQNSPVVGQASKDMPYKTYATLPNINAVTGKVQTLDIPLELQYKMGKQFYTSVGVSYAAVLSQERFNHYQENADPLMFSSTSNTERPTNEDVKVVERKVQSVDNNVDPNGFAGFVNFSIGKKTNLSKALKLSIEPYVKIPVGQFKRADMNYTNGGIKVITTF</sequence>
<name>A0A1X7IPL6_9SPHI</name>
<dbReference type="Proteomes" id="UP000192980">
    <property type="component" value="Unassembled WGS sequence"/>
</dbReference>
<dbReference type="EMBL" id="FXAU01000001">
    <property type="protein sequence ID" value="SMG17050.1"/>
    <property type="molecule type" value="Genomic_DNA"/>
</dbReference>
<dbReference type="AlphaFoldDB" id="A0A1X7IPL6"/>
<proteinExistence type="predicted"/>
<organism evidence="4 5">
    <name type="scientific">Sphingobacterium psychroaquaticum</name>
    <dbReference type="NCBI Taxonomy" id="561061"/>
    <lineage>
        <taxon>Bacteria</taxon>
        <taxon>Pseudomonadati</taxon>
        <taxon>Bacteroidota</taxon>
        <taxon>Sphingobacteriia</taxon>
        <taxon>Sphingobacteriales</taxon>
        <taxon>Sphingobacteriaceae</taxon>
        <taxon>Sphingobacterium</taxon>
    </lineage>
</organism>
<evidence type="ECO:0000256" key="1">
    <source>
        <dbReference type="SAM" id="MobiDB-lite"/>
    </source>
</evidence>
<keyword evidence="2" id="KW-1133">Transmembrane helix</keyword>
<evidence type="ECO:0000256" key="2">
    <source>
        <dbReference type="SAM" id="Phobius"/>
    </source>
</evidence>
<feature type="region of interest" description="Disordered" evidence="1">
    <location>
        <begin position="83"/>
        <end position="105"/>
    </location>
</feature>
<gene>
    <name evidence="4" type="ORF">SAMN05660862_1128</name>
</gene>
<dbReference type="InterPro" id="IPR025665">
    <property type="entry name" value="Beta-barrel_OMP_2"/>
</dbReference>
<accession>A0A1X7IPL6</accession>
<keyword evidence="5" id="KW-1185">Reference proteome</keyword>
<dbReference type="Pfam" id="PF13568">
    <property type="entry name" value="OMP_b-brl_2"/>
    <property type="match status" value="1"/>
</dbReference>
<feature type="domain" description="Outer membrane protein beta-barrel" evidence="3">
    <location>
        <begin position="237"/>
        <end position="357"/>
    </location>
</feature>
<evidence type="ECO:0000259" key="3">
    <source>
        <dbReference type="Pfam" id="PF13568"/>
    </source>
</evidence>
<dbReference type="OrthoDB" id="1419682at2"/>
<evidence type="ECO:0000313" key="5">
    <source>
        <dbReference type="Proteomes" id="UP000192980"/>
    </source>
</evidence>
<keyword evidence="2" id="KW-0812">Transmembrane</keyword>
<evidence type="ECO:0000313" key="4">
    <source>
        <dbReference type="EMBL" id="SMG17050.1"/>
    </source>
</evidence>
<dbReference type="RefSeq" id="WP_085471931.1">
    <property type="nucleotide sequence ID" value="NZ_FXAU01000001.1"/>
</dbReference>